<name>A0A0C5AZ29_ASF</name>
<dbReference type="Proteomes" id="UP000282153">
    <property type="component" value="Segment"/>
</dbReference>
<dbReference type="GeneID" id="41901852"/>
<dbReference type="RefSeq" id="YP_009702882.1">
    <property type="nucleotide sequence ID" value="NC_044945.1"/>
</dbReference>
<dbReference type="GeneID" id="41901687"/>
<reference evidence="3" key="3">
    <citation type="submission" date="2018-07" db="EMBL/GenBank/DDBJ databases">
        <title>Five whole genome sequences of African swine fever virus genotype IX from domestic pigs in Uganda.</title>
        <authorList>
            <person name="Masembe C."/>
            <person name="Sreenu V.B."/>
            <person name="Filipe A.D.S."/>
            <person name="Wilkie G."/>
            <person name="Ogweng P."/>
            <person name="Mayega F.J."/>
            <person name="Muwanika V."/>
            <person name="Biek R."/>
            <person name="Palmarini M."/>
            <person name="Davison A."/>
        </authorList>
    </citation>
    <scope>NUCLEOTIDE SEQUENCE [LARGE SCALE GENOMIC DNA]</scope>
    <source>
        <strain evidence="5">R25</strain>
        <strain evidence="6">R35</strain>
        <strain evidence="4">R7</strain>
        <strain evidence="3">R8</strain>
    </source>
</reference>
<evidence type="ECO:0000313" key="1">
    <source>
        <dbReference type="EMBL" id="AJL34162.1"/>
    </source>
</evidence>
<evidence type="ECO:0000313" key="5">
    <source>
        <dbReference type="EMBL" id="AXB49724.1"/>
    </source>
</evidence>
<accession>A0A0C5AZ29</accession>
<evidence type="ECO:0000313" key="6">
    <source>
        <dbReference type="EMBL" id="AXB50068.1"/>
    </source>
</evidence>
<dbReference type="InterPro" id="IPR036860">
    <property type="entry name" value="SH2_dom_sf"/>
</dbReference>
<dbReference type="Proteomes" id="UP000594880">
    <property type="component" value="Segment"/>
</dbReference>
<dbReference type="Gene3D" id="3.30.505.10">
    <property type="entry name" value="SH2 domain"/>
    <property type="match status" value="1"/>
</dbReference>
<organismHost>
    <name type="scientific">Phacochoerus aethiopicus</name>
    <name type="common">Warthog</name>
    <dbReference type="NCBI Taxonomy" id="85517"/>
</organismHost>
<evidence type="ECO:0000313" key="8">
    <source>
        <dbReference type="Proteomes" id="UP000105860"/>
    </source>
</evidence>
<dbReference type="Proteomes" id="UP000105860">
    <property type="component" value="Segment"/>
</dbReference>
<reference evidence="7" key="4">
    <citation type="submission" date="2020-11" db="EMBL/GenBank/DDBJ databases">
        <authorList>
            <consortium name="IVD NGS Lab"/>
        </authorList>
    </citation>
    <scope>NUCLEOTIDE SEQUENCE [LARGE SCALE GENOMIC DNA]</scope>
    <source>
        <strain evidence="7">ASFV Ken.rie1</strain>
    </source>
</reference>
<dbReference type="Proteomes" id="UP000273742">
    <property type="component" value="Segment"/>
</dbReference>
<proteinExistence type="predicted"/>
<dbReference type="EMBL" id="MH025916">
    <property type="protein sequence ID" value="AXB49378.1"/>
    <property type="molecule type" value="Genomic_DNA"/>
</dbReference>
<dbReference type="SUPFAM" id="SSF55550">
    <property type="entry name" value="SH2 domain"/>
    <property type="match status" value="1"/>
</dbReference>
<evidence type="ECO:0000313" key="3">
    <source>
        <dbReference type="EMBL" id="AXB49378.1"/>
    </source>
</evidence>
<dbReference type="Proteomes" id="UP000276891">
    <property type="component" value="Segment"/>
</dbReference>
<evidence type="ECO:0000313" key="2">
    <source>
        <dbReference type="EMBL" id="AJL34326.1"/>
    </source>
</evidence>
<dbReference type="EMBL" id="MH025917">
    <property type="protein sequence ID" value="AXB49552.1"/>
    <property type="molecule type" value="Genomic_DNA"/>
</dbReference>
<organismHost>
    <name type="scientific">Sus scrofa</name>
    <name type="common">Pig</name>
    <dbReference type="NCBI Taxonomy" id="9823"/>
</organismHost>
<dbReference type="KEGG" id="vg:41901687"/>
<dbReference type="EMBL" id="LR899131">
    <property type="protein sequence ID" value="CAD7112365.1"/>
    <property type="molecule type" value="Genomic_DNA"/>
</dbReference>
<organismHost>
    <name type="scientific">Ornithodoros moubata</name>
    <name type="common">Soft tick</name>
    <name type="synonym">Argasid tick</name>
    <dbReference type="NCBI Taxonomy" id="6938"/>
</organismHost>
<dbReference type="EMBL" id="KM111294">
    <property type="protein sequence ID" value="AJL34162.1"/>
    <property type="molecule type" value="Genomic_DNA"/>
</dbReference>
<dbReference type="KEGG" id="vg:41901852"/>
<organism evidence="1 8">
    <name type="scientific">African swine fever virus</name>
    <name type="common">ASFV</name>
    <dbReference type="NCBI Taxonomy" id="10497"/>
    <lineage>
        <taxon>Viruses</taxon>
        <taxon>Varidnaviria</taxon>
        <taxon>Bamfordvirae</taxon>
        <taxon>Nucleocytoviricota</taxon>
        <taxon>Pokkesviricetes</taxon>
        <taxon>Asfuvirales</taxon>
        <taxon>Asfarviridae</taxon>
        <taxon>Asfivirus</taxon>
        <taxon>Asfivirus haemorrhagiae</taxon>
    </lineage>
</organism>
<evidence type="ECO:0000313" key="7">
    <source>
        <dbReference type="EMBL" id="CAD7112365.1"/>
    </source>
</evidence>
<dbReference type="EMBL" id="MH025920">
    <property type="protein sequence ID" value="AXB50068.1"/>
    <property type="molecule type" value="Genomic_DNA"/>
</dbReference>
<sequence length="103" mass="12707">MGNRLVKKDLKKCEYYYGEQQNLKQIWRLLFNEPLGTYVVSSFLKKNYVVISFSCPTNTRIMHLRINVCYDLYYINGEYYEKIDDFIRLYPHIFYRPLYRYKS</sequence>
<evidence type="ECO:0000313" key="4">
    <source>
        <dbReference type="EMBL" id="AXB49552.1"/>
    </source>
</evidence>
<organismHost>
    <name type="scientific">Ornithodoros</name>
    <name type="common">relapsing fever ticks</name>
    <dbReference type="NCBI Taxonomy" id="6937"/>
</organismHost>
<reference evidence="3" key="2">
    <citation type="submission" date="2018-03" db="EMBL/GenBank/DDBJ databases">
        <authorList>
            <person name="Keele B.F."/>
        </authorList>
    </citation>
    <scope>NUCLEOTIDE SEQUENCE</scope>
    <source>
        <strain evidence="5">R25</strain>
        <strain evidence="6">R35</strain>
        <strain evidence="4">R7</strain>
        <strain evidence="3">R8</strain>
    </source>
</reference>
<dbReference type="Proteomes" id="UP000101566">
    <property type="component" value="Segment"/>
</dbReference>
<dbReference type="EMBL" id="KM111295">
    <property type="protein sequence ID" value="AJL34326.1"/>
    <property type="molecule type" value="Genomic_DNA"/>
</dbReference>
<organismHost>
    <name type="scientific">Potamochoerus larvatus</name>
    <name type="common">Bushpig</name>
    <dbReference type="NCBI Taxonomy" id="273792"/>
</organismHost>
<protein>
    <submittedName>
        <fullName evidence="1 7">I8L</fullName>
    </submittedName>
    <submittedName>
        <fullName evidence="3">p100-4L</fullName>
    </submittedName>
</protein>
<dbReference type="RefSeq" id="YP_009703046.1">
    <property type="nucleotide sequence ID" value="NC_044946.1"/>
</dbReference>
<organismHost>
    <name type="scientific">Phacochoerus africanus</name>
    <name type="common">Warthog</name>
    <dbReference type="NCBI Taxonomy" id="41426"/>
</organismHost>
<dbReference type="Proteomes" id="UP000275389">
    <property type="component" value="Segment"/>
</dbReference>
<gene>
    <name evidence="1" type="primary">I8L</name>
    <name evidence="3" type="synonym">100-4L</name>
</gene>
<dbReference type="EMBL" id="MH025918">
    <property type="protein sequence ID" value="AXB49724.1"/>
    <property type="molecule type" value="Genomic_DNA"/>
</dbReference>
<reference evidence="1 8" key="1">
    <citation type="journal article" date="2015" name="Virus Genes">
        <title>Comparative analysis of the complete genome sequences of Kenyan African swine fever virus isolates within p72 genotypes IX and X.</title>
        <authorList>
            <person name="Bishop R.P."/>
            <person name="Fleischauer C."/>
            <person name="de Villiers E.P."/>
            <person name="Okoth E.A."/>
            <person name="Arias M."/>
            <person name="Gallardo C."/>
            <person name="Upton C."/>
        </authorList>
    </citation>
    <scope>NUCLEOTIDE SEQUENCE [LARGE SCALE GENOMIC DNA]</scope>
    <source>
        <strain evidence="1">Ken05/Tk1</strain>
        <strain evidence="2">Ken06.Bus</strain>
    </source>
</reference>